<dbReference type="AlphaFoldDB" id="A0A9W7GT84"/>
<protein>
    <submittedName>
        <fullName evidence="1">Uncharacterized protein</fullName>
    </submittedName>
</protein>
<evidence type="ECO:0000313" key="2">
    <source>
        <dbReference type="Proteomes" id="UP001165190"/>
    </source>
</evidence>
<dbReference type="Proteomes" id="UP001165190">
    <property type="component" value="Unassembled WGS sequence"/>
</dbReference>
<comment type="caution">
    <text evidence="1">The sequence shown here is derived from an EMBL/GenBank/DDBJ whole genome shotgun (WGS) entry which is preliminary data.</text>
</comment>
<name>A0A9W7GT84_HIBTR</name>
<proteinExistence type="predicted"/>
<accession>A0A9W7GT84</accession>
<gene>
    <name evidence="1" type="ORF">HRI_000036400</name>
</gene>
<evidence type="ECO:0000313" key="1">
    <source>
        <dbReference type="EMBL" id="GMI63671.1"/>
    </source>
</evidence>
<sequence>MEADLVKVNNKKRSLHENDEFSTNFDSFSIANIETKDSSVEVNESQTSFAGTLETGKDAARIFLKTRSAIKMKAKFGKRTKQLTLNNLEEKRAHVKGNALGA</sequence>
<keyword evidence="2" id="KW-1185">Reference proteome</keyword>
<dbReference type="EMBL" id="BSYR01000002">
    <property type="protein sequence ID" value="GMI63671.1"/>
    <property type="molecule type" value="Genomic_DNA"/>
</dbReference>
<organism evidence="1 2">
    <name type="scientific">Hibiscus trionum</name>
    <name type="common">Flower of an hour</name>
    <dbReference type="NCBI Taxonomy" id="183268"/>
    <lineage>
        <taxon>Eukaryota</taxon>
        <taxon>Viridiplantae</taxon>
        <taxon>Streptophyta</taxon>
        <taxon>Embryophyta</taxon>
        <taxon>Tracheophyta</taxon>
        <taxon>Spermatophyta</taxon>
        <taxon>Magnoliopsida</taxon>
        <taxon>eudicotyledons</taxon>
        <taxon>Gunneridae</taxon>
        <taxon>Pentapetalae</taxon>
        <taxon>rosids</taxon>
        <taxon>malvids</taxon>
        <taxon>Malvales</taxon>
        <taxon>Malvaceae</taxon>
        <taxon>Malvoideae</taxon>
        <taxon>Hibiscus</taxon>
    </lineage>
</organism>
<reference evidence="1" key="1">
    <citation type="submission" date="2023-05" db="EMBL/GenBank/DDBJ databases">
        <title>Genome and transcriptome analyses reveal genes involved in the formation of fine ridges on petal epidermal cells in Hibiscus trionum.</title>
        <authorList>
            <person name="Koshimizu S."/>
            <person name="Masuda S."/>
            <person name="Ishii T."/>
            <person name="Shirasu K."/>
            <person name="Hoshino A."/>
            <person name="Arita M."/>
        </authorList>
    </citation>
    <scope>NUCLEOTIDE SEQUENCE</scope>
    <source>
        <strain evidence="1">Hamamatsu line</strain>
    </source>
</reference>